<feature type="transmembrane region" description="Helical" evidence="7">
    <location>
        <begin position="183"/>
        <end position="201"/>
    </location>
</feature>
<dbReference type="GO" id="GO:0005886">
    <property type="term" value="C:plasma membrane"/>
    <property type="evidence" value="ECO:0007669"/>
    <property type="project" value="UniProtKB-SubCell"/>
</dbReference>
<evidence type="ECO:0000313" key="10">
    <source>
        <dbReference type="Proteomes" id="UP000286260"/>
    </source>
</evidence>
<keyword evidence="4 7" id="KW-0812">Transmembrane</keyword>
<evidence type="ECO:0000259" key="8">
    <source>
        <dbReference type="Pfam" id="PF01757"/>
    </source>
</evidence>
<evidence type="ECO:0000256" key="7">
    <source>
        <dbReference type="SAM" id="Phobius"/>
    </source>
</evidence>
<evidence type="ECO:0000256" key="4">
    <source>
        <dbReference type="ARBA" id="ARBA00022692"/>
    </source>
</evidence>
<feature type="transmembrane region" description="Helical" evidence="7">
    <location>
        <begin position="296"/>
        <end position="317"/>
    </location>
</feature>
<dbReference type="EMBL" id="QSII01000015">
    <property type="protein sequence ID" value="RHC84119.1"/>
    <property type="molecule type" value="Genomic_DNA"/>
</dbReference>
<keyword evidence="3" id="KW-1003">Cell membrane</keyword>
<keyword evidence="5 7" id="KW-1133">Transmembrane helix</keyword>
<name>A0A3R6B4M6_9BACT</name>
<evidence type="ECO:0000313" key="9">
    <source>
        <dbReference type="EMBL" id="RHC84119.1"/>
    </source>
</evidence>
<feature type="transmembrane region" description="Helical" evidence="7">
    <location>
        <begin position="241"/>
        <end position="260"/>
    </location>
</feature>
<evidence type="ECO:0000256" key="6">
    <source>
        <dbReference type="ARBA" id="ARBA00023136"/>
    </source>
</evidence>
<dbReference type="RefSeq" id="WP_122204512.1">
    <property type="nucleotide sequence ID" value="NZ_JADMOA010000008.1"/>
</dbReference>
<feature type="transmembrane region" description="Helical" evidence="7">
    <location>
        <begin position="160"/>
        <end position="177"/>
    </location>
</feature>
<organism evidence="9 10">
    <name type="scientific">Parabacteroides merdae</name>
    <dbReference type="NCBI Taxonomy" id="46503"/>
    <lineage>
        <taxon>Bacteria</taxon>
        <taxon>Pseudomonadati</taxon>
        <taxon>Bacteroidota</taxon>
        <taxon>Bacteroidia</taxon>
        <taxon>Bacteroidales</taxon>
        <taxon>Tannerellaceae</taxon>
        <taxon>Parabacteroides</taxon>
    </lineage>
</organism>
<evidence type="ECO:0000256" key="2">
    <source>
        <dbReference type="ARBA" id="ARBA00007400"/>
    </source>
</evidence>
<protein>
    <recommendedName>
        <fullName evidence="8">Acyltransferase 3 domain-containing protein</fullName>
    </recommendedName>
</protein>
<feature type="domain" description="Acyltransferase 3" evidence="8">
    <location>
        <begin position="20"/>
        <end position="315"/>
    </location>
</feature>
<evidence type="ECO:0000256" key="3">
    <source>
        <dbReference type="ARBA" id="ARBA00022475"/>
    </source>
</evidence>
<dbReference type="PANTHER" id="PTHR40074">
    <property type="entry name" value="O-ACETYLTRANSFERASE WECH"/>
    <property type="match status" value="1"/>
</dbReference>
<comment type="similarity">
    <text evidence="2">Belongs to the acyltransferase 3 family.</text>
</comment>
<dbReference type="GO" id="GO:0009246">
    <property type="term" value="P:enterobacterial common antigen biosynthetic process"/>
    <property type="evidence" value="ECO:0007669"/>
    <property type="project" value="TreeGrafter"/>
</dbReference>
<dbReference type="AlphaFoldDB" id="A0A3R6B4M6"/>
<feature type="transmembrane region" description="Helical" evidence="7">
    <location>
        <begin position="132"/>
        <end position="153"/>
    </location>
</feature>
<evidence type="ECO:0000256" key="5">
    <source>
        <dbReference type="ARBA" id="ARBA00022989"/>
    </source>
</evidence>
<comment type="caution">
    <text evidence="9">The sequence shown here is derived from an EMBL/GenBank/DDBJ whole genome shotgun (WGS) entry which is preliminary data.</text>
</comment>
<feature type="transmembrane region" description="Helical" evidence="7">
    <location>
        <begin position="51"/>
        <end position="73"/>
    </location>
</feature>
<dbReference type="PANTHER" id="PTHR40074:SF2">
    <property type="entry name" value="O-ACETYLTRANSFERASE WECH"/>
    <property type="match status" value="1"/>
</dbReference>
<sequence>MLNMLKIGGGEFLDKNFTQCLKGIACLIIALHHYSQYIVAHQLSDHVIYKLLSYQGGFAGVALFFFLSGFGLMESEKRCHLGIKGFLLNRYWKVYKPILIINAISIIVYSLFHLIEVRNVQDILYYLLSIKAFGSVTWFVSVLFVCYGIFYIASTQKKRTGIILFIGLFCMMLYSILKYADSYYFYFSTPLFFVGVFVSIYKDIVQRFFTLYNGVVCMGIIVILTAFYLFRMMGYGLGEHLMLNIVQTVLLLWFSSHFLLKINYHSFLGKISYELYLTHYRIIAIAFAVFGGISVWMYLPIIILVAWGIHLICTISWKTGNHFKDIMGCR</sequence>
<dbReference type="InterPro" id="IPR002656">
    <property type="entry name" value="Acyl_transf_3_dom"/>
</dbReference>
<feature type="transmembrane region" description="Helical" evidence="7">
    <location>
        <begin position="94"/>
        <end position="112"/>
    </location>
</feature>
<comment type="subcellular location">
    <subcellularLocation>
        <location evidence="1">Cell membrane</location>
        <topology evidence="1">Multi-pass membrane protein</topology>
    </subcellularLocation>
</comment>
<reference evidence="9 10" key="1">
    <citation type="submission" date="2018-08" db="EMBL/GenBank/DDBJ databases">
        <title>A genome reference for cultivated species of the human gut microbiota.</title>
        <authorList>
            <person name="Zou Y."/>
            <person name="Xue W."/>
            <person name="Luo G."/>
        </authorList>
    </citation>
    <scope>NUCLEOTIDE SEQUENCE [LARGE SCALE GENOMIC DNA]</scope>
    <source>
        <strain evidence="9 10">AM34-17</strain>
    </source>
</reference>
<dbReference type="Pfam" id="PF01757">
    <property type="entry name" value="Acyl_transf_3"/>
    <property type="match status" value="1"/>
</dbReference>
<feature type="transmembrane region" description="Helical" evidence="7">
    <location>
        <begin position="208"/>
        <end position="229"/>
    </location>
</feature>
<gene>
    <name evidence="9" type="ORF">DW828_11380</name>
</gene>
<accession>A0A3R6B4M6</accession>
<dbReference type="GO" id="GO:0016413">
    <property type="term" value="F:O-acetyltransferase activity"/>
    <property type="evidence" value="ECO:0007669"/>
    <property type="project" value="TreeGrafter"/>
</dbReference>
<keyword evidence="6 7" id="KW-0472">Membrane</keyword>
<proteinExistence type="inferred from homology"/>
<evidence type="ECO:0000256" key="1">
    <source>
        <dbReference type="ARBA" id="ARBA00004651"/>
    </source>
</evidence>
<dbReference type="Proteomes" id="UP000286260">
    <property type="component" value="Unassembled WGS sequence"/>
</dbReference>